<evidence type="ECO:0000313" key="2">
    <source>
        <dbReference type="EMBL" id="CAF1690462.1"/>
    </source>
</evidence>
<comment type="caution">
    <text evidence="2">The sequence shown here is derived from an EMBL/GenBank/DDBJ whole genome shotgun (WGS) entry which is preliminary data.</text>
</comment>
<protein>
    <recommendedName>
        <fullName evidence="1">Tyrosine-protein phosphatase domain-containing protein</fullName>
    </recommendedName>
</protein>
<organism evidence="2 3">
    <name type="scientific">Adineta ricciae</name>
    <name type="common">Rotifer</name>
    <dbReference type="NCBI Taxonomy" id="249248"/>
    <lineage>
        <taxon>Eukaryota</taxon>
        <taxon>Metazoa</taxon>
        <taxon>Spiralia</taxon>
        <taxon>Gnathifera</taxon>
        <taxon>Rotifera</taxon>
        <taxon>Eurotatoria</taxon>
        <taxon>Bdelloidea</taxon>
        <taxon>Adinetida</taxon>
        <taxon>Adinetidae</taxon>
        <taxon>Adineta</taxon>
    </lineage>
</organism>
<dbReference type="PANTHER" id="PTHR19134">
    <property type="entry name" value="RECEPTOR-TYPE TYROSINE-PROTEIN PHOSPHATASE"/>
    <property type="match status" value="1"/>
</dbReference>
<evidence type="ECO:0000313" key="3">
    <source>
        <dbReference type="Proteomes" id="UP000663828"/>
    </source>
</evidence>
<dbReference type="PROSITE" id="PS50055">
    <property type="entry name" value="TYR_PHOSPHATASE_PTP"/>
    <property type="match status" value="1"/>
</dbReference>
<dbReference type="Proteomes" id="UP000663828">
    <property type="component" value="Unassembled WGS sequence"/>
</dbReference>
<dbReference type="PANTHER" id="PTHR19134:SF449">
    <property type="entry name" value="TYROSINE-PROTEIN PHOSPHATASE 1"/>
    <property type="match status" value="1"/>
</dbReference>
<feature type="domain" description="Tyrosine-protein phosphatase" evidence="1">
    <location>
        <begin position="1"/>
        <end position="126"/>
    </location>
</feature>
<dbReference type="InterPro" id="IPR029021">
    <property type="entry name" value="Prot-tyrosine_phosphatase-like"/>
</dbReference>
<dbReference type="InterPro" id="IPR050348">
    <property type="entry name" value="Protein-Tyr_Phosphatase"/>
</dbReference>
<dbReference type="Gene3D" id="3.90.190.10">
    <property type="entry name" value="Protein tyrosine phosphatase superfamily"/>
    <property type="match status" value="1"/>
</dbReference>
<dbReference type="Pfam" id="PF00102">
    <property type="entry name" value="Y_phosphatase"/>
    <property type="match status" value="1"/>
</dbReference>
<dbReference type="GO" id="GO:0004725">
    <property type="term" value="F:protein tyrosine phosphatase activity"/>
    <property type="evidence" value="ECO:0007669"/>
    <property type="project" value="InterPro"/>
</dbReference>
<name>A0A816HS97_ADIRI</name>
<evidence type="ECO:0000259" key="1">
    <source>
        <dbReference type="PROSITE" id="PS50055"/>
    </source>
</evidence>
<dbReference type="EMBL" id="CAJNOR010020364">
    <property type="protein sequence ID" value="CAF1690462.1"/>
    <property type="molecule type" value="Genomic_DNA"/>
</dbReference>
<feature type="non-terminal residue" evidence="2">
    <location>
        <position position="1"/>
    </location>
</feature>
<gene>
    <name evidence="2" type="ORF">XAT740_LOCUS63753</name>
</gene>
<dbReference type="InterPro" id="IPR000242">
    <property type="entry name" value="PTP_cat"/>
</dbReference>
<accession>A0A816HS97</accession>
<keyword evidence="3" id="KW-1185">Reference proteome</keyword>
<proteinExistence type="predicted"/>
<dbReference type="AlphaFoldDB" id="A0A816HS97"/>
<feature type="non-terminal residue" evidence="2">
    <location>
        <position position="126"/>
    </location>
</feature>
<sequence>PKSDTCEDLWRMMWELKLKSIVMLTNVIEGASRMTKCHQYWPELGQTVTYGSYRITCFDVISVGDYDKRYLQLMKVNSSDESAMNASSIAPIDDAASVSTLNSTNDEQQSRLIIQYHFTQWKDMDV</sequence>
<reference evidence="2" key="1">
    <citation type="submission" date="2021-02" db="EMBL/GenBank/DDBJ databases">
        <authorList>
            <person name="Nowell W R."/>
        </authorList>
    </citation>
    <scope>NUCLEOTIDE SEQUENCE</scope>
</reference>
<dbReference type="SUPFAM" id="SSF52799">
    <property type="entry name" value="(Phosphotyrosine protein) phosphatases II"/>
    <property type="match status" value="1"/>
</dbReference>